<dbReference type="EMBL" id="JAROBZ020000001">
    <property type="protein sequence ID" value="MFB3168588.1"/>
    <property type="molecule type" value="Genomic_DNA"/>
</dbReference>
<reference evidence="3 4" key="1">
    <citation type="submission" date="2024-05" db="EMBL/GenBank/DDBJ databases">
        <authorList>
            <person name="Venkateswaran K."/>
        </authorList>
    </citation>
    <scope>NUCLEOTIDE SEQUENCE [LARGE SCALE GENOMIC DNA]</scope>
    <source>
        <strain evidence="3 4">179-C4-2-HS</strain>
    </source>
</reference>
<accession>A0ABV4YVI8</accession>
<evidence type="ECO:0000256" key="2">
    <source>
        <dbReference type="SAM" id="SignalP"/>
    </source>
</evidence>
<evidence type="ECO:0000256" key="1">
    <source>
        <dbReference type="SAM" id="Phobius"/>
    </source>
</evidence>
<dbReference type="Proteomes" id="UP001241748">
    <property type="component" value="Unassembled WGS sequence"/>
</dbReference>
<organism evidence="3 4">
    <name type="scientific">Neobacillus driksii</name>
    <dbReference type="NCBI Taxonomy" id="3035913"/>
    <lineage>
        <taxon>Bacteria</taxon>
        <taxon>Bacillati</taxon>
        <taxon>Bacillota</taxon>
        <taxon>Bacilli</taxon>
        <taxon>Bacillales</taxon>
        <taxon>Bacillaceae</taxon>
        <taxon>Neobacillus</taxon>
    </lineage>
</organism>
<sequence length="195" mass="20637">MKKAKKITGFIILIMILVVSMTGVAFAASTDLTGMKNDVYSAQTTPDAQGINYKMNFTVEGGKVSNFTFGKFAGANKFSSGFIAAVSDQKQKEAIQATIDEQDYYTTQMASVGDATKVAKYSKAIDDSMYTAFQTLWKQLVTQGGGKIVDDGTATASTTSSSNPKTGDGGILSYVIVAGAALIGMTVLRKKKITV</sequence>
<dbReference type="RefSeq" id="WP_306072866.1">
    <property type="nucleotide sequence ID" value="NZ_JAROBZ020000001.1"/>
</dbReference>
<feature type="transmembrane region" description="Helical" evidence="1">
    <location>
        <begin position="171"/>
        <end position="188"/>
    </location>
</feature>
<gene>
    <name evidence="3" type="ORF">P5G62_015840</name>
</gene>
<keyword evidence="1" id="KW-0812">Transmembrane</keyword>
<keyword evidence="2" id="KW-0732">Signal</keyword>
<proteinExistence type="predicted"/>
<evidence type="ECO:0000313" key="4">
    <source>
        <dbReference type="Proteomes" id="UP001241748"/>
    </source>
</evidence>
<keyword evidence="4" id="KW-1185">Reference proteome</keyword>
<keyword evidence="1" id="KW-0472">Membrane</keyword>
<protein>
    <recommendedName>
        <fullName evidence="5">LPXTG cell wall anchor domain-containing protein</fullName>
    </recommendedName>
</protein>
<feature type="signal peptide" evidence="2">
    <location>
        <begin position="1"/>
        <end position="27"/>
    </location>
</feature>
<name>A0ABV4YVI8_9BACI</name>
<evidence type="ECO:0008006" key="5">
    <source>
        <dbReference type="Google" id="ProtNLM"/>
    </source>
</evidence>
<keyword evidence="1" id="KW-1133">Transmembrane helix</keyword>
<evidence type="ECO:0000313" key="3">
    <source>
        <dbReference type="EMBL" id="MFB3168588.1"/>
    </source>
</evidence>
<feature type="chain" id="PRO_5046711806" description="LPXTG cell wall anchor domain-containing protein" evidence="2">
    <location>
        <begin position="28"/>
        <end position="195"/>
    </location>
</feature>
<comment type="caution">
    <text evidence="3">The sequence shown here is derived from an EMBL/GenBank/DDBJ whole genome shotgun (WGS) entry which is preliminary data.</text>
</comment>